<reference evidence="1 2" key="1">
    <citation type="journal article" date="2019" name="Genome Biol. Evol.">
        <title>Insights into the evolution of the New World diploid cottons (Gossypium, subgenus Houzingenia) based on genome sequencing.</title>
        <authorList>
            <person name="Grover C.E."/>
            <person name="Arick M.A. 2nd"/>
            <person name="Thrash A."/>
            <person name="Conover J.L."/>
            <person name="Sanders W.S."/>
            <person name="Peterson D.G."/>
            <person name="Frelichowski J.E."/>
            <person name="Scheffler J.A."/>
            <person name="Scheffler B.E."/>
            <person name="Wendel J.F."/>
        </authorList>
    </citation>
    <scope>NUCLEOTIDE SEQUENCE [LARGE SCALE GENOMIC DNA]</scope>
    <source>
        <strain evidence="1">1</strain>
        <tissue evidence="1">Leaf</tissue>
    </source>
</reference>
<dbReference type="OrthoDB" id="10607034at2759"/>
<protein>
    <submittedName>
        <fullName evidence="1">Uncharacterized protein</fullName>
    </submittedName>
</protein>
<gene>
    <name evidence="1" type="ORF">Goshw_023668</name>
</gene>
<evidence type="ECO:0000313" key="2">
    <source>
        <dbReference type="Proteomes" id="UP000593576"/>
    </source>
</evidence>
<organism evidence="1 2">
    <name type="scientific">Gossypium schwendimanii</name>
    <name type="common">Cotton</name>
    <dbReference type="NCBI Taxonomy" id="34291"/>
    <lineage>
        <taxon>Eukaryota</taxon>
        <taxon>Viridiplantae</taxon>
        <taxon>Streptophyta</taxon>
        <taxon>Embryophyta</taxon>
        <taxon>Tracheophyta</taxon>
        <taxon>Spermatophyta</taxon>
        <taxon>Magnoliopsida</taxon>
        <taxon>eudicotyledons</taxon>
        <taxon>Gunneridae</taxon>
        <taxon>Pentapetalae</taxon>
        <taxon>rosids</taxon>
        <taxon>malvids</taxon>
        <taxon>Malvales</taxon>
        <taxon>Malvaceae</taxon>
        <taxon>Malvoideae</taxon>
        <taxon>Gossypium</taxon>
    </lineage>
</organism>
<keyword evidence="2" id="KW-1185">Reference proteome</keyword>
<comment type="caution">
    <text evidence="1">The sequence shown here is derived from an EMBL/GenBank/DDBJ whole genome shotgun (WGS) entry which is preliminary data.</text>
</comment>
<proteinExistence type="predicted"/>
<dbReference type="Proteomes" id="UP000593576">
    <property type="component" value="Unassembled WGS sequence"/>
</dbReference>
<accession>A0A7J9MPE9</accession>
<sequence>MAMNSYIWPTEWFTYRAKQAESNIVSGKDKYQQVLNREKEVNEKDESIRTPRVGDRVHLLATQKNSEENEDKKENADDVHFHRWDDFCLLPKQPTIIPVVLEFYSNLKLATHDRVYVKRKCIDVSLATICEYCGMSSYEEEDLSPLDLTFY</sequence>
<dbReference type="EMBL" id="JABFAF010000012">
    <property type="protein sequence ID" value="MBA0872932.1"/>
    <property type="molecule type" value="Genomic_DNA"/>
</dbReference>
<dbReference type="AlphaFoldDB" id="A0A7J9MPE9"/>
<name>A0A7J9MPE9_GOSSC</name>
<evidence type="ECO:0000313" key="1">
    <source>
        <dbReference type="EMBL" id="MBA0872932.1"/>
    </source>
</evidence>